<sequence length="83" mass="9593">MSTLVEKKIQVNRILTMNPNQARAIEEPVRARIIKILYKKSLSAEQITKELRKTGYKKALTTIRHHLVILKETGLIEIAKIEE</sequence>
<dbReference type="AlphaFoldDB" id="A0A0F9B6H5"/>
<dbReference type="InterPro" id="IPR036388">
    <property type="entry name" value="WH-like_DNA-bd_sf"/>
</dbReference>
<feature type="non-terminal residue" evidence="1">
    <location>
        <position position="83"/>
    </location>
</feature>
<comment type="caution">
    <text evidence="1">The sequence shown here is derived from an EMBL/GenBank/DDBJ whole genome shotgun (WGS) entry which is preliminary data.</text>
</comment>
<evidence type="ECO:0000313" key="1">
    <source>
        <dbReference type="EMBL" id="KKL09392.1"/>
    </source>
</evidence>
<dbReference type="SUPFAM" id="SSF46785">
    <property type="entry name" value="Winged helix' DNA-binding domain"/>
    <property type="match status" value="1"/>
</dbReference>
<dbReference type="CDD" id="cd00090">
    <property type="entry name" value="HTH_ARSR"/>
    <property type="match status" value="1"/>
</dbReference>
<evidence type="ECO:0008006" key="2">
    <source>
        <dbReference type="Google" id="ProtNLM"/>
    </source>
</evidence>
<name>A0A0F9B6H5_9ZZZZ</name>
<dbReference type="Gene3D" id="1.10.10.10">
    <property type="entry name" value="Winged helix-like DNA-binding domain superfamily/Winged helix DNA-binding domain"/>
    <property type="match status" value="1"/>
</dbReference>
<dbReference type="Pfam" id="PF12840">
    <property type="entry name" value="HTH_20"/>
    <property type="match status" value="1"/>
</dbReference>
<dbReference type="InterPro" id="IPR036390">
    <property type="entry name" value="WH_DNA-bd_sf"/>
</dbReference>
<accession>A0A0F9B6H5</accession>
<dbReference type="EMBL" id="LAZR01042501">
    <property type="protein sequence ID" value="KKL09392.1"/>
    <property type="molecule type" value="Genomic_DNA"/>
</dbReference>
<proteinExistence type="predicted"/>
<dbReference type="InterPro" id="IPR011991">
    <property type="entry name" value="ArsR-like_HTH"/>
</dbReference>
<protein>
    <recommendedName>
        <fullName evidence="2">HTH arsR-type domain-containing protein</fullName>
    </recommendedName>
</protein>
<organism evidence="1">
    <name type="scientific">marine sediment metagenome</name>
    <dbReference type="NCBI Taxonomy" id="412755"/>
    <lineage>
        <taxon>unclassified sequences</taxon>
        <taxon>metagenomes</taxon>
        <taxon>ecological metagenomes</taxon>
    </lineage>
</organism>
<gene>
    <name evidence="1" type="ORF">LCGC14_2566330</name>
</gene>
<reference evidence="1" key="1">
    <citation type="journal article" date="2015" name="Nature">
        <title>Complex archaea that bridge the gap between prokaryotes and eukaryotes.</title>
        <authorList>
            <person name="Spang A."/>
            <person name="Saw J.H."/>
            <person name="Jorgensen S.L."/>
            <person name="Zaremba-Niedzwiedzka K."/>
            <person name="Martijn J."/>
            <person name="Lind A.E."/>
            <person name="van Eijk R."/>
            <person name="Schleper C."/>
            <person name="Guy L."/>
            <person name="Ettema T.J."/>
        </authorList>
    </citation>
    <scope>NUCLEOTIDE SEQUENCE</scope>
</reference>